<evidence type="ECO:0008006" key="3">
    <source>
        <dbReference type="Google" id="ProtNLM"/>
    </source>
</evidence>
<organism evidence="1 2">
    <name type="scientific">Acanthamoeba castellanii (strain ATCC 30010 / Neff)</name>
    <dbReference type="NCBI Taxonomy" id="1257118"/>
    <lineage>
        <taxon>Eukaryota</taxon>
        <taxon>Amoebozoa</taxon>
        <taxon>Discosea</taxon>
        <taxon>Longamoebia</taxon>
        <taxon>Centramoebida</taxon>
        <taxon>Acanthamoebidae</taxon>
        <taxon>Acanthamoeba</taxon>
    </lineage>
</organism>
<keyword evidence="2" id="KW-1185">Reference proteome</keyword>
<dbReference type="Proteomes" id="UP000011083">
    <property type="component" value="Unassembled WGS sequence"/>
</dbReference>
<evidence type="ECO:0000313" key="2">
    <source>
        <dbReference type="Proteomes" id="UP000011083"/>
    </source>
</evidence>
<evidence type="ECO:0000313" key="1">
    <source>
        <dbReference type="EMBL" id="ELR15676.1"/>
    </source>
</evidence>
<dbReference type="GeneID" id="14916333"/>
<dbReference type="KEGG" id="acan:ACA1_377920"/>
<protein>
    <recommendedName>
        <fullName evidence="3">HEAT repeat domain containing protein</fullName>
    </recommendedName>
</protein>
<dbReference type="VEuPathDB" id="AmoebaDB:ACA1_377920"/>
<proteinExistence type="predicted"/>
<reference evidence="1 2" key="1">
    <citation type="journal article" date="2013" name="Genome Biol.">
        <title>Genome of Acanthamoeba castellanii highlights extensive lateral gene transfer and early evolution of tyrosine kinase signaling.</title>
        <authorList>
            <person name="Clarke M."/>
            <person name="Lohan A.J."/>
            <person name="Liu B."/>
            <person name="Lagkouvardos I."/>
            <person name="Roy S."/>
            <person name="Zafar N."/>
            <person name="Bertelli C."/>
            <person name="Schilde C."/>
            <person name="Kianianmomeni A."/>
            <person name="Burglin T.R."/>
            <person name="Frech C."/>
            <person name="Turcotte B."/>
            <person name="Kopec K.O."/>
            <person name="Synnott J.M."/>
            <person name="Choo C."/>
            <person name="Paponov I."/>
            <person name="Finkler A."/>
            <person name="Soon Heng Tan C."/>
            <person name="Hutchins A.P."/>
            <person name="Weinmeier T."/>
            <person name="Rattei T."/>
            <person name="Chu J.S."/>
            <person name="Gimenez G."/>
            <person name="Irimia M."/>
            <person name="Rigden D.J."/>
            <person name="Fitzpatrick D.A."/>
            <person name="Lorenzo-Morales J."/>
            <person name="Bateman A."/>
            <person name="Chiu C.H."/>
            <person name="Tang P."/>
            <person name="Hegemann P."/>
            <person name="Fromm H."/>
            <person name="Raoult D."/>
            <person name="Greub G."/>
            <person name="Miranda-Saavedra D."/>
            <person name="Chen N."/>
            <person name="Nash P."/>
            <person name="Ginger M.L."/>
            <person name="Horn M."/>
            <person name="Schaap P."/>
            <person name="Caler L."/>
            <person name="Loftus B."/>
        </authorList>
    </citation>
    <scope>NUCLEOTIDE SEQUENCE [LARGE SCALE GENOMIC DNA]</scope>
    <source>
        <strain evidence="1 2">Neff</strain>
    </source>
</reference>
<sequence length="169" mass="18369">MSTQNTVWVAQAAGGGEKPQVGNVGNVGDEGADAFAYEHLLFSVAVYRGVYSRLWPFVLGTLMRRADAREGSHTDFTDDATAGERLLAGLLHLEAIDTSLCAPEKTPVGLKIALLEYLGTNRSAPDSMDIIPFLLGRIKHEPHDKTRACAVLALGIMFRFVVIATDNYY</sequence>
<accession>L8GUA2</accession>
<dbReference type="EMBL" id="KB008025">
    <property type="protein sequence ID" value="ELR15676.1"/>
    <property type="molecule type" value="Genomic_DNA"/>
</dbReference>
<name>L8GUA2_ACACF</name>
<dbReference type="AlphaFoldDB" id="L8GUA2"/>
<dbReference type="RefSeq" id="XP_004337689.1">
    <property type="nucleotide sequence ID" value="XM_004337641.1"/>
</dbReference>
<gene>
    <name evidence="1" type="ORF">ACA1_377920</name>
</gene>